<reference evidence="6" key="1">
    <citation type="submission" date="2020-05" db="EMBL/GenBank/DDBJ databases">
        <title>Mycena genomes resolve the evolution of fungal bioluminescence.</title>
        <authorList>
            <person name="Tsai I.J."/>
        </authorList>
    </citation>
    <scope>NUCLEOTIDE SEQUENCE</scope>
    <source>
        <strain evidence="6">CCC161011</strain>
    </source>
</reference>
<dbReference type="PROSITE" id="PS50297">
    <property type="entry name" value="ANK_REP_REGION"/>
    <property type="match status" value="7"/>
</dbReference>
<dbReference type="InterPro" id="IPR007111">
    <property type="entry name" value="NACHT_NTPase"/>
</dbReference>
<organism evidence="6 7">
    <name type="scientific">Mycena venus</name>
    <dbReference type="NCBI Taxonomy" id="2733690"/>
    <lineage>
        <taxon>Eukaryota</taxon>
        <taxon>Fungi</taxon>
        <taxon>Dikarya</taxon>
        <taxon>Basidiomycota</taxon>
        <taxon>Agaricomycotina</taxon>
        <taxon>Agaricomycetes</taxon>
        <taxon>Agaricomycetidae</taxon>
        <taxon>Agaricales</taxon>
        <taxon>Marasmiineae</taxon>
        <taxon>Mycenaceae</taxon>
        <taxon>Mycena</taxon>
    </lineage>
</organism>
<feature type="repeat" description="ANK" evidence="3">
    <location>
        <begin position="575"/>
        <end position="604"/>
    </location>
</feature>
<dbReference type="SUPFAM" id="SSF48403">
    <property type="entry name" value="Ankyrin repeat"/>
    <property type="match status" value="1"/>
</dbReference>
<dbReference type="AlphaFoldDB" id="A0A8H7D1N0"/>
<dbReference type="InterPro" id="IPR036770">
    <property type="entry name" value="Ankyrin_rpt-contain_sf"/>
</dbReference>
<dbReference type="PRINTS" id="PR01415">
    <property type="entry name" value="ANKYRIN"/>
</dbReference>
<feature type="repeat" description="ANK" evidence="3">
    <location>
        <begin position="641"/>
        <end position="673"/>
    </location>
</feature>
<dbReference type="PANTHER" id="PTHR24171:SF10">
    <property type="entry name" value="ANKYRIN REPEAT DOMAIN-CONTAINING PROTEIN 29-LIKE"/>
    <property type="match status" value="1"/>
</dbReference>
<evidence type="ECO:0000256" key="4">
    <source>
        <dbReference type="SAM" id="MobiDB-lite"/>
    </source>
</evidence>
<feature type="repeat" description="ANK" evidence="3">
    <location>
        <begin position="677"/>
        <end position="706"/>
    </location>
</feature>
<feature type="repeat" description="ANK" evidence="3">
    <location>
        <begin position="608"/>
        <end position="640"/>
    </location>
</feature>
<keyword evidence="2 3" id="KW-0040">ANK repeat</keyword>
<dbReference type="Proteomes" id="UP000620124">
    <property type="component" value="Unassembled WGS sequence"/>
</dbReference>
<name>A0A8H7D1N0_9AGAR</name>
<comment type="caution">
    <text evidence="6">The sequence shown here is derived from an EMBL/GenBank/DDBJ whole genome shotgun (WGS) entry which is preliminary data.</text>
</comment>
<dbReference type="PANTHER" id="PTHR24171">
    <property type="entry name" value="ANKYRIN REPEAT DOMAIN-CONTAINING PROTEIN 39-RELATED"/>
    <property type="match status" value="1"/>
</dbReference>
<feature type="repeat" description="ANK" evidence="3">
    <location>
        <begin position="476"/>
        <end position="508"/>
    </location>
</feature>
<evidence type="ECO:0000313" key="7">
    <source>
        <dbReference type="Proteomes" id="UP000620124"/>
    </source>
</evidence>
<dbReference type="SMART" id="SM00248">
    <property type="entry name" value="ANK"/>
    <property type="match status" value="11"/>
</dbReference>
<dbReference type="Gene3D" id="3.40.50.300">
    <property type="entry name" value="P-loop containing nucleotide triphosphate hydrolases"/>
    <property type="match status" value="1"/>
</dbReference>
<dbReference type="PROSITE" id="PS50837">
    <property type="entry name" value="NACHT"/>
    <property type="match status" value="1"/>
</dbReference>
<dbReference type="InterPro" id="IPR056884">
    <property type="entry name" value="NPHP3-like_N"/>
</dbReference>
<feature type="repeat" description="ANK" evidence="3">
    <location>
        <begin position="379"/>
        <end position="411"/>
    </location>
</feature>
<gene>
    <name evidence="6" type="ORF">MVEN_00869500</name>
</gene>
<proteinExistence type="predicted"/>
<keyword evidence="7" id="KW-1185">Reference proteome</keyword>
<dbReference type="OrthoDB" id="194358at2759"/>
<sequence length="820" mass="88483">MPFESVNNYYISHVSGGTGGTGGRGGQKGGGGGAGHGPSFQAETIVIQIDPAEREKIIDRQPGTGEWLLQDSLFQKWRAGEIRAVWCRGIPGAGKTVLASIVVDDLQRNGSNENTSVAVLYLDYKATTETHSVTNLLAAIWRQLVHGKPLTSAVLQLYNAHKESRTRPSREEIHSLLRSMVDHSWGVFVVIDALDEYPEDDRDALLQHLWELPPAVRLMLTSRPHINFNYIIPKIETFDVRATEEDIRQYLDGQIKKFLLAKLWLDPLMTKHNVRDVQDALENLSSGLDGAYDGIVNRINQQSEGDRQLAWRTLSWVFNAKTPLRPSELQEALSVEPEATMLDPGRRTDMDIISSVCAGLVVVDEADDKHGADVNARGRHGSALDAALLKEHGTIIQLLLEHGADVNGGGNMYTPLQKASELGNESIVRLLVEHGADVNAQGSCGSALNIAVHKENGDIVQLLLEHGADANVGGTTYNTPLQTASGLGNEGIVKLLLEHGADVNAQGLLDGSALQAASIEGHEEIVKLLLESGANINAISRAYGSALQAASWRGHEAIVKLLLAHSAHVNGERGKFGSALQAASQEGHEAIVKLLLEHGAHINAEWGSFSSALQATSREGHEAIVKLLLEHGAHIKAEEGSFSSVLQGASWEGHEAIVKLLLEHGANVNETDQWYGSALQTASRAGHESIVKLLLDHGANVNERGRRYGNALQGALRAGHGTIVKLLLKHGANIKAEGRLLGSALQAANNQGNEGIPKLLLEQSINAGGGWPTSILDAYNSSTPYAKHQKRGLSGLDSDSDLESGTPREKRRRCLTEPWI</sequence>
<dbReference type="EMBL" id="JACAZI010000006">
    <property type="protein sequence ID" value="KAF7358210.1"/>
    <property type="molecule type" value="Genomic_DNA"/>
</dbReference>
<dbReference type="PROSITE" id="PS50088">
    <property type="entry name" value="ANK_REPEAT"/>
    <property type="match status" value="10"/>
</dbReference>
<feature type="repeat" description="ANK" evidence="3">
    <location>
        <begin position="443"/>
        <end position="475"/>
    </location>
</feature>
<evidence type="ECO:0000256" key="2">
    <source>
        <dbReference type="ARBA" id="ARBA00023043"/>
    </source>
</evidence>
<keyword evidence="1" id="KW-0677">Repeat</keyword>
<dbReference type="InterPro" id="IPR027417">
    <property type="entry name" value="P-loop_NTPase"/>
</dbReference>
<evidence type="ECO:0000256" key="3">
    <source>
        <dbReference type="PROSITE-ProRule" id="PRU00023"/>
    </source>
</evidence>
<dbReference type="SUPFAM" id="SSF52540">
    <property type="entry name" value="P-loop containing nucleoside triphosphate hydrolases"/>
    <property type="match status" value="1"/>
</dbReference>
<feature type="domain" description="NACHT" evidence="5">
    <location>
        <begin position="83"/>
        <end position="224"/>
    </location>
</feature>
<dbReference type="Pfam" id="PF24883">
    <property type="entry name" value="NPHP3_N"/>
    <property type="match status" value="1"/>
</dbReference>
<feature type="region of interest" description="Disordered" evidence="4">
    <location>
        <begin position="789"/>
        <end position="820"/>
    </location>
</feature>
<evidence type="ECO:0000259" key="5">
    <source>
        <dbReference type="PROSITE" id="PS50837"/>
    </source>
</evidence>
<feature type="repeat" description="ANK" evidence="3">
    <location>
        <begin position="707"/>
        <end position="739"/>
    </location>
</feature>
<accession>A0A8H7D1N0</accession>
<feature type="region of interest" description="Disordered" evidence="4">
    <location>
        <begin position="17"/>
        <end position="37"/>
    </location>
</feature>
<dbReference type="Gene3D" id="1.25.40.20">
    <property type="entry name" value="Ankyrin repeat-containing domain"/>
    <property type="match status" value="4"/>
</dbReference>
<feature type="repeat" description="ANK" evidence="3">
    <location>
        <begin position="411"/>
        <end position="443"/>
    </location>
</feature>
<dbReference type="InterPro" id="IPR002110">
    <property type="entry name" value="Ankyrin_rpt"/>
</dbReference>
<protein>
    <submittedName>
        <fullName evidence="6">Ankyrin repeat-containing domain protein</fullName>
    </submittedName>
</protein>
<dbReference type="Pfam" id="PF12796">
    <property type="entry name" value="Ank_2"/>
    <property type="match status" value="4"/>
</dbReference>
<evidence type="ECO:0000256" key="1">
    <source>
        <dbReference type="ARBA" id="ARBA00022737"/>
    </source>
</evidence>
<evidence type="ECO:0000313" key="6">
    <source>
        <dbReference type="EMBL" id="KAF7358210.1"/>
    </source>
</evidence>
<feature type="repeat" description="ANK" evidence="3">
    <location>
        <begin position="509"/>
        <end position="541"/>
    </location>
</feature>
<feature type="compositionally biased region" description="Gly residues" evidence="4">
    <location>
        <begin position="17"/>
        <end position="36"/>
    </location>
</feature>